<feature type="compositionally biased region" description="Pro residues" evidence="1">
    <location>
        <begin position="275"/>
        <end position="292"/>
    </location>
</feature>
<keyword evidence="3" id="KW-1185">Reference proteome</keyword>
<sequence>MRQIPLYILTSLVALALAYSFIAPFHGALESTIASDQEVSAAVEDFELPAEMQSGASPEQDQPAPQDETQSTIDQLPLRQVDPDDGTAPTKVGPLERIAPRQPLSDIGQATPPAPPPAPVAVDDTAKPALLYRPVATSAGDIEVSGYKISLKGINAPAIEETCNADGVDWPCGMAARTALRNWLRSRAIECNVPGQPSDELIATECKLGSMDIADWLVSNGWARAQDGTPAVEMMKKAQEQKLGMFGSAPPSLPTDTELPLPQPTETPEIIENPVAPPPLTSPDAPFPPAPQ</sequence>
<name>A0ABU0SBI7_9HYPH</name>
<organism evidence="2 3">
    <name type="scientific">Phyllobacterium ifriqiyense</name>
    <dbReference type="NCBI Taxonomy" id="314238"/>
    <lineage>
        <taxon>Bacteria</taxon>
        <taxon>Pseudomonadati</taxon>
        <taxon>Pseudomonadota</taxon>
        <taxon>Alphaproteobacteria</taxon>
        <taxon>Hyphomicrobiales</taxon>
        <taxon>Phyllobacteriaceae</taxon>
        <taxon>Phyllobacterium</taxon>
    </lineage>
</organism>
<keyword evidence="2" id="KW-0255">Endonuclease</keyword>
<feature type="region of interest" description="Disordered" evidence="1">
    <location>
        <begin position="245"/>
        <end position="292"/>
    </location>
</feature>
<accession>A0ABU0SBI7</accession>
<dbReference type="Gene3D" id="2.40.50.90">
    <property type="match status" value="1"/>
</dbReference>
<comment type="caution">
    <text evidence="2">The sequence shown here is derived from an EMBL/GenBank/DDBJ whole genome shotgun (WGS) entry which is preliminary data.</text>
</comment>
<feature type="compositionally biased region" description="Low complexity" evidence="1">
    <location>
        <begin position="254"/>
        <end position="268"/>
    </location>
</feature>
<dbReference type="Proteomes" id="UP001237780">
    <property type="component" value="Unassembled WGS sequence"/>
</dbReference>
<dbReference type="EMBL" id="JAUSZT010000003">
    <property type="protein sequence ID" value="MDQ0998114.1"/>
    <property type="molecule type" value="Genomic_DNA"/>
</dbReference>
<reference evidence="2 3" key="1">
    <citation type="submission" date="2023-07" db="EMBL/GenBank/DDBJ databases">
        <title>Comparative genomics of wheat-associated soil bacteria to identify genetic determinants of phenazine resistance.</title>
        <authorList>
            <person name="Mouncey N."/>
        </authorList>
    </citation>
    <scope>NUCLEOTIDE SEQUENCE [LARGE SCALE GENOMIC DNA]</scope>
    <source>
        <strain evidence="2 3">W4I11</strain>
    </source>
</reference>
<dbReference type="GO" id="GO:0004519">
    <property type="term" value="F:endonuclease activity"/>
    <property type="evidence" value="ECO:0007669"/>
    <property type="project" value="UniProtKB-KW"/>
</dbReference>
<dbReference type="InterPro" id="IPR035437">
    <property type="entry name" value="SNase_OB-fold_sf"/>
</dbReference>
<keyword evidence="2" id="KW-0378">Hydrolase</keyword>
<dbReference type="RefSeq" id="WP_307282642.1">
    <property type="nucleotide sequence ID" value="NZ_JAUSZT010000003.1"/>
</dbReference>
<gene>
    <name evidence="2" type="ORF">QFZ34_003296</name>
</gene>
<feature type="region of interest" description="Disordered" evidence="1">
    <location>
        <begin position="52"/>
        <end position="122"/>
    </location>
</feature>
<proteinExistence type="predicted"/>
<dbReference type="SUPFAM" id="SSF50199">
    <property type="entry name" value="Staphylococcal nuclease"/>
    <property type="match status" value="1"/>
</dbReference>
<evidence type="ECO:0000256" key="1">
    <source>
        <dbReference type="SAM" id="MobiDB-lite"/>
    </source>
</evidence>
<dbReference type="GO" id="GO:0016787">
    <property type="term" value="F:hydrolase activity"/>
    <property type="evidence" value="ECO:0007669"/>
    <property type="project" value="UniProtKB-KW"/>
</dbReference>
<evidence type="ECO:0000313" key="2">
    <source>
        <dbReference type="EMBL" id="MDQ0998114.1"/>
    </source>
</evidence>
<keyword evidence="2" id="KW-0540">Nuclease</keyword>
<protein>
    <submittedName>
        <fullName evidence="2">Endonuclease YncB(Thermonuclease family)</fullName>
    </submittedName>
</protein>
<evidence type="ECO:0000313" key="3">
    <source>
        <dbReference type="Proteomes" id="UP001237780"/>
    </source>
</evidence>